<reference evidence="1" key="1">
    <citation type="submission" date="2018-06" db="EMBL/GenBank/DDBJ databases">
        <authorList>
            <consortium name="Pathogen Informatics"/>
            <person name="Doyle S."/>
        </authorList>
    </citation>
    <scope>NUCLEOTIDE SEQUENCE [LARGE SCALE GENOMIC DNA]</scope>
    <source>
        <strain evidence="1">NCTC11421</strain>
    </source>
</reference>
<dbReference type="GO" id="GO:0032259">
    <property type="term" value="P:methylation"/>
    <property type="evidence" value="ECO:0007669"/>
    <property type="project" value="UniProtKB-KW"/>
</dbReference>
<name>A0A378VX67_NEIGO</name>
<organism evidence="1">
    <name type="scientific">Neisseria gonorrhoeae</name>
    <dbReference type="NCBI Taxonomy" id="485"/>
    <lineage>
        <taxon>Bacteria</taxon>
        <taxon>Pseudomonadati</taxon>
        <taxon>Pseudomonadota</taxon>
        <taxon>Betaproteobacteria</taxon>
        <taxon>Neisseriales</taxon>
        <taxon>Neisseriaceae</taxon>
        <taxon>Neisseria</taxon>
    </lineage>
</organism>
<keyword evidence="1" id="KW-0808">Transferase</keyword>
<dbReference type="InterPro" id="IPR029063">
    <property type="entry name" value="SAM-dependent_MTases_sf"/>
</dbReference>
<dbReference type="EMBL" id="UGRI01000001">
    <property type="protein sequence ID" value="SUA23739.1"/>
    <property type="molecule type" value="Genomic_DNA"/>
</dbReference>
<sequence>MVPEEVRGQIRSVDVYDPSAGSGTLLMNVAHAIGEDKCMIYTQDISQNRPIFAAESDLNNLVHSLNNVVQGNTICRPPTKTLQAV</sequence>
<dbReference type="SUPFAM" id="SSF53335">
    <property type="entry name" value="S-adenosyl-L-methionine-dependent methyltransferases"/>
    <property type="match status" value="1"/>
</dbReference>
<evidence type="ECO:0000313" key="1">
    <source>
        <dbReference type="EMBL" id="SUA23739.1"/>
    </source>
</evidence>
<protein>
    <submittedName>
        <fullName evidence="1">Type I restriction-modification system DNA methylase</fullName>
    </submittedName>
</protein>
<dbReference type="REBASE" id="405836">
    <property type="entry name" value="M.Ngo11421ORF1729P"/>
</dbReference>
<dbReference type="AlphaFoldDB" id="A0A378VX67"/>
<accession>A0A378VX67</accession>
<gene>
    <name evidence="1" type="ORF">NCTC11421_01729</name>
</gene>
<proteinExistence type="predicted"/>
<dbReference type="Gene3D" id="3.40.50.150">
    <property type="entry name" value="Vaccinia Virus protein VP39"/>
    <property type="match status" value="1"/>
</dbReference>
<dbReference type="GO" id="GO:0008168">
    <property type="term" value="F:methyltransferase activity"/>
    <property type="evidence" value="ECO:0007669"/>
    <property type="project" value="UniProtKB-KW"/>
</dbReference>
<keyword evidence="1" id="KW-0489">Methyltransferase</keyword>